<organism evidence="1 2">
    <name type="scientific">Paramuricea clavata</name>
    <name type="common">Red gorgonian</name>
    <name type="synonym">Violescent sea-whip</name>
    <dbReference type="NCBI Taxonomy" id="317549"/>
    <lineage>
        <taxon>Eukaryota</taxon>
        <taxon>Metazoa</taxon>
        <taxon>Cnidaria</taxon>
        <taxon>Anthozoa</taxon>
        <taxon>Octocorallia</taxon>
        <taxon>Malacalcyonacea</taxon>
        <taxon>Plexauridae</taxon>
        <taxon>Paramuricea</taxon>
    </lineage>
</organism>
<dbReference type="Proteomes" id="UP001152795">
    <property type="component" value="Unassembled WGS sequence"/>
</dbReference>
<keyword evidence="2" id="KW-1185">Reference proteome</keyword>
<accession>A0A6S7JDD2</accession>
<comment type="caution">
    <text evidence="1">The sequence shown here is derived from an EMBL/GenBank/DDBJ whole genome shotgun (WGS) entry which is preliminary data.</text>
</comment>
<dbReference type="GO" id="GO:0016853">
    <property type="term" value="F:isomerase activity"/>
    <property type="evidence" value="ECO:0007669"/>
    <property type="project" value="InterPro"/>
</dbReference>
<dbReference type="InterPro" id="IPR036569">
    <property type="entry name" value="RpiB_LacA_LacB_sf"/>
</dbReference>
<evidence type="ECO:0000313" key="1">
    <source>
        <dbReference type="EMBL" id="CAB4015002.1"/>
    </source>
</evidence>
<dbReference type="GO" id="GO:0005975">
    <property type="term" value="P:carbohydrate metabolic process"/>
    <property type="evidence" value="ECO:0007669"/>
    <property type="project" value="InterPro"/>
</dbReference>
<name>A0A6S7JDD2_PARCT</name>
<dbReference type="OrthoDB" id="5956786at2759"/>
<dbReference type="AlphaFoldDB" id="A0A6S7JDD2"/>
<evidence type="ECO:0000313" key="2">
    <source>
        <dbReference type="Proteomes" id="UP001152795"/>
    </source>
</evidence>
<reference evidence="1" key="1">
    <citation type="submission" date="2020-04" db="EMBL/GenBank/DDBJ databases">
        <authorList>
            <person name="Alioto T."/>
            <person name="Alioto T."/>
            <person name="Gomez Garrido J."/>
        </authorList>
    </citation>
    <scope>NUCLEOTIDE SEQUENCE</scope>
    <source>
        <strain evidence="1">A484AB</strain>
    </source>
</reference>
<protein>
    <submittedName>
        <fullName evidence="1">Uncharacterized protein</fullName>
    </submittedName>
</protein>
<gene>
    <name evidence="1" type="ORF">PACLA_8A087458</name>
</gene>
<sequence length="239" mass="26933">MISVLPCELNEDDTFEGTESGEISMDTLEMVNYEQCSSCVMEIETAIATSVREVETGTNPDCGTEITENLQDSLIEAKMEIPFMRKSVKSQLAQALEKSVQSSGENQQAMHVLDCGAPIHKVKWQKKVTYKDIAVQYVNYVRTRYRDCCIVFDGYGQGPTIKDHKHQRRIGKTCAENIKAHSDQQTFLSNEKNKSQFIALLNRCLEADGQILHNSTGDADTLIVETAVLFARQEREREV</sequence>
<proteinExistence type="predicted"/>
<dbReference type="EMBL" id="CACRXK020008536">
    <property type="protein sequence ID" value="CAB4015002.1"/>
    <property type="molecule type" value="Genomic_DNA"/>
</dbReference>
<dbReference type="SUPFAM" id="SSF89623">
    <property type="entry name" value="Ribose/Galactose isomerase RpiB/AlsB"/>
    <property type="match status" value="1"/>
</dbReference>